<protein>
    <recommendedName>
        <fullName evidence="3">Peptidase C39-like domain-containing protein</fullName>
    </recommendedName>
</protein>
<sequence>MIKPELEKGNSISLSLYPGCMDHIVRIQGIDEKGLWIDDPNGHCPLACMLDRESCKTGYDKGTRNTTNPLAGNDNLYTWEEIAQITIKYMVVFSEQ</sequence>
<dbReference type="AlphaFoldDB" id="A0A2Z4LMM3"/>
<accession>A0A2Z4LMM3</accession>
<evidence type="ECO:0000313" key="1">
    <source>
        <dbReference type="EMBL" id="AWX43043.1"/>
    </source>
</evidence>
<name>A0A2Z4LMM3_9FLAO</name>
<dbReference type="EMBL" id="CP030104">
    <property type="protein sequence ID" value="AWX43043.1"/>
    <property type="molecule type" value="Genomic_DNA"/>
</dbReference>
<proteinExistence type="predicted"/>
<reference evidence="1 2" key="1">
    <citation type="submission" date="2018-06" db="EMBL/GenBank/DDBJ databases">
        <title>Spongiibacterium sp. HME9304 Genome sequencing and assembly.</title>
        <authorList>
            <person name="Kang H."/>
            <person name="Kim H."/>
            <person name="Joh K."/>
        </authorList>
    </citation>
    <scope>NUCLEOTIDE SEQUENCE [LARGE SCALE GENOMIC DNA]</scope>
    <source>
        <strain evidence="1 2">HME9304</strain>
    </source>
</reference>
<evidence type="ECO:0008006" key="3">
    <source>
        <dbReference type="Google" id="ProtNLM"/>
    </source>
</evidence>
<gene>
    <name evidence="1" type="ORF">HME9304_00030</name>
</gene>
<evidence type="ECO:0000313" key="2">
    <source>
        <dbReference type="Proteomes" id="UP000248536"/>
    </source>
</evidence>
<organism evidence="1 2">
    <name type="scientific">Flagellimonas maritima</name>
    <dbReference type="NCBI Taxonomy" id="1383885"/>
    <lineage>
        <taxon>Bacteria</taxon>
        <taxon>Pseudomonadati</taxon>
        <taxon>Bacteroidota</taxon>
        <taxon>Flavobacteriia</taxon>
        <taxon>Flavobacteriales</taxon>
        <taxon>Flavobacteriaceae</taxon>
        <taxon>Flagellimonas</taxon>
    </lineage>
</organism>
<dbReference type="Proteomes" id="UP000248536">
    <property type="component" value="Chromosome"/>
</dbReference>
<dbReference type="KEGG" id="spon:HME9304_00030"/>
<keyword evidence="2" id="KW-1185">Reference proteome</keyword>